<accession>A0A383SA12</accession>
<sequence length="51" mass="5178">MNTAVDALLIVLIIAAAIAAGGLFWLGHRQSRRQPGAGPDSGGRPGNPQGQ</sequence>
<dbReference type="RefSeq" id="WP_170175758.1">
    <property type="nucleotide sequence ID" value="NZ_LR134442.1"/>
</dbReference>
<dbReference type="EMBL" id="UNQJ01000024">
    <property type="protein sequence ID" value="SYZ34382.1"/>
    <property type="molecule type" value="Genomic_DNA"/>
</dbReference>
<keyword evidence="2" id="KW-1185">Reference proteome</keyword>
<evidence type="ECO:0000313" key="1">
    <source>
        <dbReference type="EMBL" id="SYZ34382.1"/>
    </source>
</evidence>
<dbReference type="AlphaFoldDB" id="A0A383SA12"/>
<organism evidence="1 2">
    <name type="scientific">Propionibacterium australiense</name>
    <dbReference type="NCBI Taxonomy" id="119981"/>
    <lineage>
        <taxon>Bacteria</taxon>
        <taxon>Bacillati</taxon>
        <taxon>Actinomycetota</taxon>
        <taxon>Actinomycetes</taxon>
        <taxon>Propionibacteriales</taxon>
        <taxon>Propionibacteriaceae</taxon>
        <taxon>Propionibacterium</taxon>
    </lineage>
</organism>
<dbReference type="Proteomes" id="UP000263928">
    <property type="component" value="Unassembled WGS sequence"/>
</dbReference>
<protein>
    <submittedName>
        <fullName evidence="1">Uncharacterized protein</fullName>
    </submittedName>
</protein>
<reference evidence="2" key="1">
    <citation type="submission" date="2018-08" db="EMBL/GenBank/DDBJ databases">
        <authorList>
            <person name="Hornung B."/>
        </authorList>
    </citation>
    <scope>NUCLEOTIDE SEQUENCE [LARGE SCALE GENOMIC DNA]</scope>
</reference>
<proteinExistence type="predicted"/>
<gene>
    <name evidence="1" type="ORF">PROPAUS_2393</name>
</gene>
<name>A0A383SA12_9ACTN</name>
<evidence type="ECO:0000313" key="2">
    <source>
        <dbReference type="Proteomes" id="UP000263928"/>
    </source>
</evidence>